<evidence type="ECO:0000313" key="14">
    <source>
        <dbReference type="Proteomes" id="UP000294418"/>
    </source>
</evidence>
<comment type="subcellular location">
    <subcellularLocation>
        <location evidence="12">Cell membrane</location>
        <topology evidence="12">Peripheral membrane protein</topology>
    </subcellularLocation>
    <subcellularLocation>
        <location evidence="2">Membrane</location>
        <topology evidence="2">Peripheral membrane protein</topology>
    </subcellularLocation>
</comment>
<name>A0A451DBX7_9GAMM</name>
<dbReference type="NCBIfam" id="NF004144">
    <property type="entry name" value="PRK05621.1-1"/>
    <property type="match status" value="1"/>
</dbReference>
<evidence type="ECO:0000256" key="12">
    <source>
        <dbReference type="HAMAP-Rule" id="MF_00815"/>
    </source>
</evidence>
<dbReference type="GO" id="GO:0046933">
    <property type="term" value="F:proton-transporting ATP synthase activity, rotational mechanism"/>
    <property type="evidence" value="ECO:0007669"/>
    <property type="project" value="UniProtKB-UniRule"/>
</dbReference>
<dbReference type="InterPro" id="IPR000131">
    <property type="entry name" value="ATP_synth_F1_gsu"/>
</dbReference>
<dbReference type="Gene3D" id="3.40.1380.10">
    <property type="match status" value="1"/>
</dbReference>
<dbReference type="InterPro" id="IPR035968">
    <property type="entry name" value="ATP_synth_F1_ATPase_gsu"/>
</dbReference>
<dbReference type="PRINTS" id="PR00126">
    <property type="entry name" value="ATPASEGAMMA"/>
</dbReference>
<keyword evidence="7 12" id="KW-0375">Hydrogen ion transport</keyword>
<dbReference type="Proteomes" id="UP000294418">
    <property type="component" value="Chromosome"/>
</dbReference>
<dbReference type="RefSeq" id="WP_157989487.1">
    <property type="nucleotide sequence ID" value="NZ_LR217720.1"/>
</dbReference>
<dbReference type="InterPro" id="IPR023632">
    <property type="entry name" value="ATP_synth_F1_gsu_CS"/>
</dbReference>
<keyword evidence="9 12" id="KW-0472">Membrane</keyword>
<dbReference type="GO" id="GO:0045259">
    <property type="term" value="C:proton-transporting ATP synthase complex"/>
    <property type="evidence" value="ECO:0007669"/>
    <property type="project" value="UniProtKB-KW"/>
</dbReference>
<evidence type="ECO:0000256" key="1">
    <source>
        <dbReference type="ARBA" id="ARBA00003456"/>
    </source>
</evidence>
<dbReference type="PANTHER" id="PTHR11693:SF22">
    <property type="entry name" value="ATP SYNTHASE SUBUNIT GAMMA, MITOCHONDRIAL"/>
    <property type="match status" value="1"/>
</dbReference>
<comment type="similarity">
    <text evidence="3 12">Belongs to the ATPase gamma chain family.</text>
</comment>
<evidence type="ECO:0000256" key="2">
    <source>
        <dbReference type="ARBA" id="ARBA00004170"/>
    </source>
</evidence>
<dbReference type="PANTHER" id="PTHR11693">
    <property type="entry name" value="ATP SYNTHASE GAMMA CHAIN"/>
    <property type="match status" value="1"/>
</dbReference>
<dbReference type="GO" id="GO:0005524">
    <property type="term" value="F:ATP binding"/>
    <property type="evidence" value="ECO:0007669"/>
    <property type="project" value="UniProtKB-UniRule"/>
</dbReference>
<comment type="function">
    <text evidence="1 12">Produces ATP from ADP in the presence of a proton gradient across the membrane. The gamma chain is believed to be important in regulating ATPase activity and the flow of protons through the CF(0) complex.</text>
</comment>
<reference evidence="13 14" key="1">
    <citation type="submission" date="2019-02" db="EMBL/GenBank/DDBJ databases">
        <authorList>
            <person name="Manzano-Marin A."/>
            <person name="Manzano-Marin A."/>
        </authorList>
    </citation>
    <scope>NUCLEOTIDE SEQUENCE [LARGE SCALE GENOMIC DNA]</scope>
    <source>
        <strain evidence="13 14">ErCilaricifoliae</strain>
    </source>
</reference>
<dbReference type="Pfam" id="PF00231">
    <property type="entry name" value="ATP-synt"/>
    <property type="match status" value="1"/>
</dbReference>
<evidence type="ECO:0000256" key="9">
    <source>
        <dbReference type="ARBA" id="ARBA00023136"/>
    </source>
</evidence>
<evidence type="ECO:0000313" key="13">
    <source>
        <dbReference type="EMBL" id="VFP83912.1"/>
    </source>
</evidence>
<sequence>MSSEKGIRNKIFSVQNTQKITKAMEMVSASKLRKSQDRAEISRPYAEVMRKVINHMALGNLEYRHPYFDTHKAKRIGYLIVSTNRGLCGSLNAHLFKKVLQNMHTWSKEGVSSDLSIIGSQGISFFRTIGSNIVAQVHNMCDKPALSHVIGSVQVMLQAYDAKHISKLYIASNKFVNTISQLPLIVQILPISPEYHSVDSTLKNNWDYLYEPDPKTLLDIILRRYIESQVYQSVIENLACEQAARMMAMKTATDNSGNLITELQLACNKARQAAITRELTEIVAGASAV</sequence>
<dbReference type="AlphaFoldDB" id="A0A451DBX7"/>
<keyword evidence="10 12" id="KW-0139">CF(1)</keyword>
<keyword evidence="5 12" id="KW-0813">Transport</keyword>
<proteinExistence type="inferred from homology"/>
<dbReference type="PROSITE" id="PS00153">
    <property type="entry name" value="ATPASE_GAMMA"/>
    <property type="match status" value="1"/>
</dbReference>
<dbReference type="CDD" id="cd12151">
    <property type="entry name" value="F1-ATPase_gamma"/>
    <property type="match status" value="1"/>
</dbReference>
<comment type="subunit">
    <text evidence="4 12">F-type ATPases have 2 components, CF(1) - the catalytic core - and CF(0) - the membrane proton channel. CF(1) has five subunits: alpha(3), beta(3), gamma(1), delta(1), epsilon(1). CF(0) has three main subunits: a, b and c.</text>
</comment>
<protein>
    <recommendedName>
        <fullName evidence="12">ATP synthase gamma chain</fullName>
    </recommendedName>
    <alternativeName>
        <fullName evidence="12">ATP synthase F1 sector gamma subunit</fullName>
    </alternativeName>
    <alternativeName>
        <fullName evidence="12">F-ATPase gamma subunit</fullName>
    </alternativeName>
</protein>
<evidence type="ECO:0000256" key="6">
    <source>
        <dbReference type="ARBA" id="ARBA00022475"/>
    </source>
</evidence>
<evidence type="ECO:0000256" key="10">
    <source>
        <dbReference type="ARBA" id="ARBA00023196"/>
    </source>
</evidence>
<evidence type="ECO:0000256" key="3">
    <source>
        <dbReference type="ARBA" id="ARBA00007681"/>
    </source>
</evidence>
<evidence type="ECO:0000256" key="5">
    <source>
        <dbReference type="ARBA" id="ARBA00022448"/>
    </source>
</evidence>
<keyword evidence="11 12" id="KW-0066">ATP synthesis</keyword>
<accession>A0A451DBX7</accession>
<dbReference type="GO" id="GO:0042777">
    <property type="term" value="P:proton motive force-driven plasma membrane ATP synthesis"/>
    <property type="evidence" value="ECO:0007669"/>
    <property type="project" value="UniProtKB-UniRule"/>
</dbReference>
<keyword evidence="6 12" id="KW-1003">Cell membrane</keyword>
<evidence type="ECO:0000256" key="7">
    <source>
        <dbReference type="ARBA" id="ARBA00022781"/>
    </source>
</evidence>
<dbReference type="GO" id="GO:0005886">
    <property type="term" value="C:plasma membrane"/>
    <property type="evidence" value="ECO:0007669"/>
    <property type="project" value="UniProtKB-SubCell"/>
</dbReference>
<gene>
    <name evidence="12 13" type="primary">atpG</name>
    <name evidence="13" type="ORF">ERCILAFE3058_025</name>
</gene>
<dbReference type="OrthoDB" id="9812769at2"/>
<keyword evidence="8 12" id="KW-0406">Ion transport</keyword>
<dbReference type="NCBIfam" id="TIGR01146">
    <property type="entry name" value="ATPsyn_F1gamma"/>
    <property type="match status" value="1"/>
</dbReference>
<dbReference type="HAMAP" id="MF_00815">
    <property type="entry name" value="ATP_synth_gamma_bact"/>
    <property type="match status" value="1"/>
</dbReference>
<dbReference type="SUPFAM" id="SSF52943">
    <property type="entry name" value="ATP synthase (F1-ATPase), gamma subunit"/>
    <property type="match status" value="1"/>
</dbReference>
<dbReference type="EMBL" id="LR217720">
    <property type="protein sequence ID" value="VFP83912.1"/>
    <property type="molecule type" value="Genomic_DNA"/>
</dbReference>
<evidence type="ECO:0000256" key="4">
    <source>
        <dbReference type="ARBA" id="ARBA00011648"/>
    </source>
</evidence>
<evidence type="ECO:0000256" key="8">
    <source>
        <dbReference type="ARBA" id="ARBA00023065"/>
    </source>
</evidence>
<organism evidence="13 14">
    <name type="scientific">Candidatus Erwinia haradaeae</name>
    <dbReference type="NCBI Taxonomy" id="1922217"/>
    <lineage>
        <taxon>Bacteria</taxon>
        <taxon>Pseudomonadati</taxon>
        <taxon>Pseudomonadota</taxon>
        <taxon>Gammaproteobacteria</taxon>
        <taxon>Enterobacterales</taxon>
        <taxon>Erwiniaceae</taxon>
        <taxon>Erwinia</taxon>
    </lineage>
</organism>
<dbReference type="Gene3D" id="1.10.287.80">
    <property type="entry name" value="ATP synthase, gamma subunit, helix hairpin domain"/>
    <property type="match status" value="1"/>
</dbReference>
<evidence type="ECO:0000256" key="11">
    <source>
        <dbReference type="ARBA" id="ARBA00023310"/>
    </source>
</evidence>
<dbReference type="FunFam" id="1.10.287.80:FF:000005">
    <property type="entry name" value="ATP synthase gamma chain"/>
    <property type="match status" value="1"/>
</dbReference>